<keyword evidence="3" id="KW-1185">Reference proteome</keyword>
<name>A0A8H8R225_9HELO</name>
<dbReference type="AlphaFoldDB" id="A0A8H8R225"/>
<gene>
    <name evidence="2" type="primary">het-6_13</name>
    <name evidence="2" type="ORF">LHYA1_G003834</name>
</gene>
<dbReference type="OrthoDB" id="2157530at2759"/>
<dbReference type="Pfam" id="PF06985">
    <property type="entry name" value="HET"/>
    <property type="match status" value="1"/>
</dbReference>
<sequence>MATAYQYSLFPDTNSIRLIFLDEAANIDDCLRCHLKIISLDDDELPEFEAISYAWGDPIFSHQLLIDGQRLDITLSLFSALQRMRLPTAVRVLWADAVCVNQRDISERSQQVQLMRKIYQGASRVLVWLGPSGLEVPFAMNLIEKINALFDKEIAHNVDIKPETVSAEQNAMWGLPTFDSLNWSSLVLLFSRSYFTRAWIVQEIRLSRSTLAFCGEYEMVWNSIVKACYWLITKSYQLVLPEESTRGMFQPLIVGMTNHTEDSIKSLLFSMNYQNATDPKDKVFSILGLAAEAIESKDTRLLPDYSKSTIQVYRDIIHYMIETHPDLDILSLASICPDPGQTLTDETVNFPSWVARPDLETPLVTFPKVSHKTSSNVPPFLLPSLDEDALILRGICFDSLASDRRQGLQSIQDSEMFETMWNNIAHEAIAYSQGKDRLWALYVTLMGGRTVTSEYAANTASYLADIWAYRKELFEEAKMRRRTPSNRIELWGEELHASDQTGSATRFKNSMTRLSGNNVLFTTAKGYIGQGPPWMYDGDIICILFGGNVPYVLRPEGSHWRFIGDCYVYGIMQGEGLKDFNGDFSQTEIFEIR</sequence>
<dbReference type="Proteomes" id="UP000431533">
    <property type="component" value="Unassembled WGS sequence"/>
</dbReference>
<organism evidence="2 3">
    <name type="scientific">Lachnellula hyalina</name>
    <dbReference type="NCBI Taxonomy" id="1316788"/>
    <lineage>
        <taxon>Eukaryota</taxon>
        <taxon>Fungi</taxon>
        <taxon>Dikarya</taxon>
        <taxon>Ascomycota</taxon>
        <taxon>Pezizomycotina</taxon>
        <taxon>Leotiomycetes</taxon>
        <taxon>Helotiales</taxon>
        <taxon>Lachnaceae</taxon>
        <taxon>Lachnellula</taxon>
    </lineage>
</organism>
<dbReference type="GeneID" id="41984032"/>
<evidence type="ECO:0000313" key="2">
    <source>
        <dbReference type="EMBL" id="TVY27018.1"/>
    </source>
</evidence>
<dbReference type="InterPro" id="IPR010730">
    <property type="entry name" value="HET"/>
</dbReference>
<dbReference type="RefSeq" id="XP_031005806.1">
    <property type="nucleotide sequence ID" value="XM_031148802.1"/>
</dbReference>
<dbReference type="PANTHER" id="PTHR24148:SF64">
    <property type="entry name" value="HETEROKARYON INCOMPATIBILITY DOMAIN-CONTAINING PROTEIN"/>
    <property type="match status" value="1"/>
</dbReference>
<reference evidence="2 3" key="1">
    <citation type="submission" date="2018-05" db="EMBL/GenBank/DDBJ databases">
        <title>Genome sequencing and assembly of the regulated plant pathogen Lachnellula willkommii and related sister species for the development of diagnostic species identification markers.</title>
        <authorList>
            <person name="Giroux E."/>
            <person name="Bilodeau G."/>
        </authorList>
    </citation>
    <scope>NUCLEOTIDE SEQUENCE [LARGE SCALE GENOMIC DNA]</scope>
    <source>
        <strain evidence="2 3">CBS 185.66</strain>
    </source>
</reference>
<protein>
    <submittedName>
        <fullName evidence="2">Heterokaryon incompatibility protein 6,OR allele</fullName>
    </submittedName>
</protein>
<dbReference type="PANTHER" id="PTHR24148">
    <property type="entry name" value="ANKYRIN REPEAT DOMAIN-CONTAINING PROTEIN 39 HOMOLOG-RELATED"/>
    <property type="match status" value="1"/>
</dbReference>
<dbReference type="Pfam" id="PF26639">
    <property type="entry name" value="Het-6_barrel"/>
    <property type="match status" value="1"/>
</dbReference>
<evidence type="ECO:0000259" key="1">
    <source>
        <dbReference type="Pfam" id="PF06985"/>
    </source>
</evidence>
<evidence type="ECO:0000313" key="3">
    <source>
        <dbReference type="Proteomes" id="UP000431533"/>
    </source>
</evidence>
<feature type="domain" description="Heterokaryon incompatibility" evidence="1">
    <location>
        <begin position="48"/>
        <end position="203"/>
    </location>
</feature>
<accession>A0A8H8R225</accession>
<dbReference type="InterPro" id="IPR052895">
    <property type="entry name" value="HetReg/Transcr_Mod"/>
</dbReference>
<dbReference type="EMBL" id="QGMH01000057">
    <property type="protein sequence ID" value="TVY27018.1"/>
    <property type="molecule type" value="Genomic_DNA"/>
</dbReference>
<proteinExistence type="predicted"/>
<comment type="caution">
    <text evidence="2">The sequence shown here is derived from an EMBL/GenBank/DDBJ whole genome shotgun (WGS) entry which is preliminary data.</text>
</comment>